<reference evidence="4" key="1">
    <citation type="submission" date="2023-05" db="EMBL/GenBank/DDBJ databases">
        <title>Metabolic capabilities are highly conserved among human nasal-associated Corynebacterium species in pangenomic analyses.</title>
        <authorList>
            <person name="Tran T.H."/>
            <person name="Roberts A.Q."/>
            <person name="Escapa I.F."/>
            <person name="Gao W."/>
            <person name="Conlan S."/>
            <person name="Kong H."/>
            <person name="Segre J.A."/>
            <person name="Kelly M.S."/>
            <person name="Lemon K.P."/>
        </authorList>
    </citation>
    <scope>NUCLEOTIDE SEQUENCE</scope>
    <source>
        <strain evidence="4">KPL2773</strain>
    </source>
</reference>
<dbReference type="Pfam" id="PF00586">
    <property type="entry name" value="AIRS"/>
    <property type="match status" value="1"/>
</dbReference>
<evidence type="ECO:0000256" key="2">
    <source>
        <dbReference type="SAM" id="MobiDB-lite"/>
    </source>
</evidence>
<comment type="miscellaneous">
    <text evidence="1">Reaction mechanism of ThiL seems to utilize a direct, inline transfer of the gamma-phosphate of ATP to TMP rather than a phosphorylated enzyme intermediate.</text>
</comment>
<feature type="binding site" evidence="1">
    <location>
        <position position="93"/>
    </location>
    <ligand>
        <name>Mg(2+)</name>
        <dbReference type="ChEBI" id="CHEBI:18420"/>
        <label>3</label>
    </ligand>
</feature>
<feature type="binding site" evidence="1">
    <location>
        <begin position="140"/>
        <end position="141"/>
    </location>
    <ligand>
        <name>ATP</name>
        <dbReference type="ChEBI" id="CHEBI:30616"/>
    </ligand>
</feature>
<feature type="binding site" evidence="1">
    <location>
        <position position="64"/>
    </location>
    <ligand>
        <name>Mg(2+)</name>
        <dbReference type="ChEBI" id="CHEBI:18420"/>
        <label>2</label>
    </ligand>
</feature>
<keyword evidence="1 4" id="KW-0808">Transferase</keyword>
<feature type="binding site" evidence="1">
    <location>
        <position position="71"/>
    </location>
    <ligand>
        <name>substrate</name>
    </ligand>
</feature>
<feature type="binding site" evidence="1">
    <location>
        <position position="64"/>
    </location>
    <ligand>
        <name>Mg(2+)</name>
        <dbReference type="ChEBI" id="CHEBI:18420"/>
        <label>1</label>
    </ligand>
</feature>
<dbReference type="RefSeq" id="WP_284588781.1">
    <property type="nucleotide sequence ID" value="NZ_JASNUC010000003.1"/>
</dbReference>
<dbReference type="GO" id="GO:0009030">
    <property type="term" value="F:thiamine-phosphate kinase activity"/>
    <property type="evidence" value="ECO:0007669"/>
    <property type="project" value="UniProtKB-UniRule"/>
</dbReference>
<dbReference type="EMBL" id="JASNVH010000002">
    <property type="protein sequence ID" value="MDK4306161.1"/>
    <property type="molecule type" value="Genomic_DNA"/>
</dbReference>
<keyword evidence="1" id="KW-0547">Nucleotide-binding</keyword>
<keyword evidence="1 4" id="KW-0418">Kinase</keyword>
<dbReference type="GO" id="GO:0000287">
    <property type="term" value="F:magnesium ion binding"/>
    <property type="evidence" value="ECO:0007669"/>
    <property type="project" value="UniProtKB-UniRule"/>
</dbReference>
<feature type="binding site" evidence="1">
    <location>
        <position position="234"/>
    </location>
    <ligand>
        <name>Mg(2+)</name>
        <dbReference type="ChEBI" id="CHEBI:18420"/>
        <label>3</label>
    </ligand>
</feature>
<dbReference type="NCBIfam" id="NF004351">
    <property type="entry name" value="PRK05731.1-4"/>
    <property type="match status" value="1"/>
</dbReference>
<comment type="pathway">
    <text evidence="1">Cofactor biosynthesis; thiamine diphosphate biosynthesis; thiamine diphosphate from thiamine phosphate: step 1/1.</text>
</comment>
<dbReference type="EC" id="2.7.4.16" evidence="1"/>
<proteinExistence type="inferred from homology"/>
<comment type="catalytic activity">
    <reaction evidence="1">
        <text>thiamine phosphate + ATP = thiamine diphosphate + ADP</text>
        <dbReference type="Rhea" id="RHEA:15913"/>
        <dbReference type="ChEBI" id="CHEBI:30616"/>
        <dbReference type="ChEBI" id="CHEBI:37575"/>
        <dbReference type="ChEBI" id="CHEBI:58937"/>
        <dbReference type="ChEBI" id="CHEBI:456216"/>
        <dbReference type="EC" id="2.7.4.16"/>
    </reaction>
</comment>
<gene>
    <name evidence="1" type="primary">thiL</name>
    <name evidence="4" type="ORF">QPX42_01120</name>
</gene>
<dbReference type="GO" id="GO:0009229">
    <property type="term" value="P:thiamine diphosphate biosynthetic process"/>
    <property type="evidence" value="ECO:0007669"/>
    <property type="project" value="UniProtKB-UniRule"/>
</dbReference>
<sequence length="340" mass="35813">MSDKPTQPAQTVQPTQSTRRTLGEVSEREVIRAITDAAPSVINGDDAAVLFPGQPNSRTVVATDTLVEGRHFRLDWSSPEEVGQKAILQNFADIEAMGARPTAALLSLSAPPETPLEVVRGIAAGIGTRARRYTAELVGGDVTKSNQLIVTITAVGSLGGSRSPLTLDRARAGQQLVAHGRLGWSAAGLALLERFGRADIPRELTSLVDAHCAPWLSPNRGMIARAAGASAMTDNSDGLLRELQLLCQRSGVGIDLDSAALAPDDLLVHAGQVLGMDPWDWVLGGGEDHTLLATTAKSAPSGFRRIGDITAGTKSAQHNVCMDATPIQHSAANQGWESFQ</sequence>
<dbReference type="InterPro" id="IPR036921">
    <property type="entry name" value="PurM-like_N_sf"/>
</dbReference>
<feature type="binding site" evidence="1">
    <location>
        <position position="336"/>
    </location>
    <ligand>
        <name>substrate</name>
    </ligand>
</feature>
<organism evidence="4 5">
    <name type="scientific">Corynebacterium pseudodiphtheriticum</name>
    <dbReference type="NCBI Taxonomy" id="37637"/>
    <lineage>
        <taxon>Bacteria</taxon>
        <taxon>Bacillati</taxon>
        <taxon>Actinomycetota</taxon>
        <taxon>Actinomycetes</taxon>
        <taxon>Mycobacteriales</taxon>
        <taxon>Corynebacteriaceae</taxon>
        <taxon>Corynebacterium</taxon>
    </lineage>
</organism>
<evidence type="ECO:0000256" key="1">
    <source>
        <dbReference type="HAMAP-Rule" id="MF_02128"/>
    </source>
</evidence>
<feature type="binding site" evidence="1">
    <location>
        <position position="237"/>
    </location>
    <ligand>
        <name>Mg(2+)</name>
        <dbReference type="ChEBI" id="CHEBI:18420"/>
        <label>5</label>
    </ligand>
</feature>
<comment type="caution">
    <text evidence="4">The sequence shown here is derived from an EMBL/GenBank/DDBJ whole genome shotgun (WGS) entry which is preliminary data.</text>
</comment>
<evidence type="ECO:0000259" key="3">
    <source>
        <dbReference type="Pfam" id="PF00586"/>
    </source>
</evidence>
<comment type="similarity">
    <text evidence="1">Belongs to the thiamine-monophosphate kinase family.</text>
</comment>
<dbReference type="Proteomes" id="UP001224412">
    <property type="component" value="Unassembled WGS sequence"/>
</dbReference>
<feature type="binding site" evidence="1">
    <location>
        <position position="141"/>
    </location>
    <ligand>
        <name>Mg(2+)</name>
        <dbReference type="ChEBI" id="CHEBI:18420"/>
        <label>1</label>
    </ligand>
</feature>
<evidence type="ECO:0000313" key="4">
    <source>
        <dbReference type="EMBL" id="MDK4306161.1"/>
    </source>
</evidence>
<feature type="binding site" evidence="1">
    <location>
        <position position="287"/>
    </location>
    <ligand>
        <name>substrate</name>
    </ligand>
</feature>
<dbReference type="InterPro" id="IPR016188">
    <property type="entry name" value="PurM-like_N"/>
</dbReference>
<dbReference type="CDD" id="cd02194">
    <property type="entry name" value="ThiL"/>
    <property type="match status" value="1"/>
</dbReference>
<dbReference type="Gene3D" id="3.30.1330.10">
    <property type="entry name" value="PurM-like, N-terminal domain"/>
    <property type="match status" value="1"/>
</dbReference>
<dbReference type="NCBIfam" id="TIGR01379">
    <property type="entry name" value="thiL"/>
    <property type="match status" value="1"/>
</dbReference>
<dbReference type="GO" id="GO:0005524">
    <property type="term" value="F:ATP binding"/>
    <property type="evidence" value="ECO:0007669"/>
    <property type="project" value="UniProtKB-UniRule"/>
</dbReference>
<keyword evidence="1" id="KW-0460">Magnesium</keyword>
<name>A0AAP4F4K4_9CORY</name>
<dbReference type="InterPro" id="IPR036676">
    <property type="entry name" value="PurM-like_C_sf"/>
</dbReference>
<dbReference type="InterPro" id="IPR006283">
    <property type="entry name" value="ThiL-like"/>
</dbReference>
<keyword evidence="1" id="KW-0067">ATP-binding</keyword>
<feature type="binding site" evidence="1">
    <location>
        <position position="46"/>
    </location>
    <ligand>
        <name>Mg(2+)</name>
        <dbReference type="ChEBI" id="CHEBI:18420"/>
        <label>3</label>
    </ligand>
</feature>
<dbReference type="PANTHER" id="PTHR30270:SF0">
    <property type="entry name" value="THIAMINE-MONOPHOSPHATE KINASE"/>
    <property type="match status" value="1"/>
</dbReference>
<dbReference type="AlphaFoldDB" id="A0AAP4F4K4"/>
<feature type="domain" description="PurM-like N-terminal" evidence="3">
    <location>
        <begin position="44"/>
        <end position="157"/>
    </location>
</feature>
<feature type="compositionally biased region" description="Low complexity" evidence="2">
    <location>
        <begin position="1"/>
        <end position="18"/>
    </location>
</feature>
<dbReference type="GO" id="GO:0009228">
    <property type="term" value="P:thiamine biosynthetic process"/>
    <property type="evidence" value="ECO:0007669"/>
    <property type="project" value="UniProtKB-KW"/>
</dbReference>
<dbReference type="PANTHER" id="PTHR30270">
    <property type="entry name" value="THIAMINE-MONOPHOSPHATE KINASE"/>
    <property type="match status" value="1"/>
</dbReference>
<feature type="binding site" evidence="1">
    <location>
        <position position="63"/>
    </location>
    <ligand>
        <name>Mg(2+)</name>
        <dbReference type="ChEBI" id="CHEBI:18420"/>
        <label>1</label>
    </ligand>
</feature>
<feature type="binding site" evidence="1">
    <location>
        <position position="93"/>
    </location>
    <ligand>
        <name>Mg(2+)</name>
        <dbReference type="ChEBI" id="CHEBI:18420"/>
        <label>2</label>
    </ligand>
</feature>
<dbReference type="PIRSF" id="PIRSF005303">
    <property type="entry name" value="Thiam_monoph_kin"/>
    <property type="match status" value="1"/>
</dbReference>
<comment type="function">
    <text evidence="1">Catalyzes the ATP-dependent phosphorylation of thiamine-monophosphate (TMP) to form thiamine-pyrophosphate (TPP), the active form of vitamin B1.</text>
</comment>
<feature type="binding site" evidence="1">
    <location>
        <position position="236"/>
    </location>
    <ligand>
        <name>ATP</name>
        <dbReference type="ChEBI" id="CHEBI:30616"/>
    </ligand>
</feature>
<feature type="region of interest" description="Disordered" evidence="2">
    <location>
        <begin position="1"/>
        <end position="23"/>
    </location>
</feature>
<keyword evidence="1" id="KW-0784">Thiamine biosynthesis</keyword>
<accession>A0AAP4F4K4</accession>
<dbReference type="SUPFAM" id="SSF55326">
    <property type="entry name" value="PurM N-terminal domain-like"/>
    <property type="match status" value="1"/>
</dbReference>
<dbReference type="HAMAP" id="MF_02128">
    <property type="entry name" value="TMP_kinase"/>
    <property type="match status" value="1"/>
</dbReference>
<feature type="binding site" evidence="1">
    <location>
        <position position="93"/>
    </location>
    <ligand>
        <name>Mg(2+)</name>
        <dbReference type="ChEBI" id="CHEBI:18420"/>
        <label>4</label>
    </ligand>
</feature>
<evidence type="ECO:0000313" key="5">
    <source>
        <dbReference type="Proteomes" id="UP001224412"/>
    </source>
</evidence>
<comment type="caution">
    <text evidence="1">Lacks conserved residue(s) required for the propagation of feature annotation.</text>
</comment>
<feature type="binding site" evidence="1">
    <location>
        <position position="46"/>
    </location>
    <ligand>
        <name>Mg(2+)</name>
        <dbReference type="ChEBI" id="CHEBI:18420"/>
        <label>4</label>
    </ligand>
</feature>
<dbReference type="Gene3D" id="3.90.650.10">
    <property type="entry name" value="PurM-like C-terminal domain"/>
    <property type="match status" value="1"/>
</dbReference>
<dbReference type="SUPFAM" id="SSF56042">
    <property type="entry name" value="PurM C-terminal domain-like"/>
    <property type="match status" value="1"/>
</dbReference>
<keyword evidence="1" id="KW-0479">Metal-binding</keyword>
<protein>
    <recommendedName>
        <fullName evidence="1">Thiamine-monophosphate kinase</fullName>
        <shortName evidence="1">TMP kinase</shortName>
        <shortName evidence="1">Thiamine-phosphate kinase</shortName>
        <ecNumber evidence="1">2.7.4.16</ecNumber>
    </recommendedName>
</protein>